<feature type="domain" description="Sulfatase-modifying factor enzyme-like" evidence="1">
    <location>
        <begin position="63"/>
        <end position="343"/>
    </location>
</feature>
<evidence type="ECO:0000259" key="1">
    <source>
        <dbReference type="Pfam" id="PF03781"/>
    </source>
</evidence>
<dbReference type="InterPro" id="IPR016187">
    <property type="entry name" value="CTDL_fold"/>
</dbReference>
<dbReference type="PANTHER" id="PTHR23150">
    <property type="entry name" value="SULFATASE MODIFYING FACTOR 1, 2"/>
    <property type="match status" value="1"/>
</dbReference>
<gene>
    <name evidence="2" type="ORF">GC098_31040</name>
</gene>
<dbReference type="Gene3D" id="3.90.1580.10">
    <property type="entry name" value="paralog of FGE (formylglycine-generating enzyme)"/>
    <property type="match status" value="1"/>
</dbReference>
<dbReference type="Proteomes" id="UP000616779">
    <property type="component" value="Unassembled WGS sequence"/>
</dbReference>
<keyword evidence="3" id="KW-1185">Reference proteome</keyword>
<dbReference type="PANTHER" id="PTHR23150:SF19">
    <property type="entry name" value="FORMYLGLYCINE-GENERATING ENZYME"/>
    <property type="match status" value="1"/>
</dbReference>
<sequence>MPITSILLCSVNYVYIKVKGRSPIDTNKPSCCSASRSAIHQTDVSPERLLDYTQAQTKSVYQTESMIYIPGGKFLMGTDDQEGFPSDGEGPVREISVNPFYIDATTITNEEFKRFVEDTGFQTEAETFGWSYVFHLFVSEATTLQVKDSAQQTPWWWVVHGADWLHPEGPDSGIHDRMEHPVIHVSWNDAVAYCRWAGKRLLTEAEWEFAARGGLVQKRYPWGDILKPDGRHMCNIWQGKFPEKNHASDGYAGTAPARSFEPNGYGLYNVAGNVWEWCSDWFSPTYHIKGTKDTPTGPPSGDNRVLRGGSYLCHASYCNRYRVAARSKNTPDSSAGNIGFRCAADA</sequence>
<proteinExistence type="predicted"/>
<dbReference type="InterPro" id="IPR005532">
    <property type="entry name" value="SUMF_dom"/>
</dbReference>
<accession>A0ABX1Y6Q1</accession>
<comment type="caution">
    <text evidence="2">The sequence shown here is derived from an EMBL/GenBank/DDBJ whole genome shotgun (WGS) entry which is preliminary data.</text>
</comment>
<dbReference type="SUPFAM" id="SSF56436">
    <property type="entry name" value="C-type lectin-like"/>
    <property type="match status" value="1"/>
</dbReference>
<dbReference type="InterPro" id="IPR042095">
    <property type="entry name" value="SUMF_sf"/>
</dbReference>
<dbReference type="Pfam" id="PF03781">
    <property type="entry name" value="FGE-sulfatase"/>
    <property type="match status" value="1"/>
</dbReference>
<organism evidence="2 3">
    <name type="scientific">Paenibacillus phytorum</name>
    <dbReference type="NCBI Taxonomy" id="2654977"/>
    <lineage>
        <taxon>Bacteria</taxon>
        <taxon>Bacillati</taxon>
        <taxon>Bacillota</taxon>
        <taxon>Bacilli</taxon>
        <taxon>Bacillales</taxon>
        <taxon>Paenibacillaceae</taxon>
        <taxon>Paenibacillus</taxon>
    </lineage>
</organism>
<dbReference type="InterPro" id="IPR051043">
    <property type="entry name" value="Sulfatase_Mod_Factor_Kinase"/>
</dbReference>
<name>A0ABX1Y6Q1_9BACL</name>
<protein>
    <submittedName>
        <fullName evidence="2">SUMF1/EgtB/PvdO family nonheme iron enzyme</fullName>
    </submittedName>
</protein>
<reference evidence="2 3" key="1">
    <citation type="submission" date="2019-10" db="EMBL/GenBank/DDBJ databases">
        <title>Description of Paenibacillus terrestris sp. nov.</title>
        <authorList>
            <person name="Carlier A."/>
            <person name="Qi S."/>
        </authorList>
    </citation>
    <scope>NUCLEOTIDE SEQUENCE [LARGE SCALE GENOMIC DNA]</scope>
    <source>
        <strain evidence="2 3">LMG 31458</strain>
    </source>
</reference>
<evidence type="ECO:0000313" key="2">
    <source>
        <dbReference type="EMBL" id="NOU75751.1"/>
    </source>
</evidence>
<dbReference type="EMBL" id="WHOA01000230">
    <property type="protein sequence ID" value="NOU75751.1"/>
    <property type="molecule type" value="Genomic_DNA"/>
</dbReference>
<evidence type="ECO:0000313" key="3">
    <source>
        <dbReference type="Proteomes" id="UP000616779"/>
    </source>
</evidence>